<dbReference type="PANTHER" id="PTHR33908:SF3">
    <property type="entry name" value="UNDECAPRENYL PHOSPHATE-ALPHA-4-AMINO-4-DEOXY-L-ARABINOSE ARABINOSYL TRANSFERASE"/>
    <property type="match status" value="1"/>
</dbReference>
<evidence type="ECO:0000256" key="3">
    <source>
        <dbReference type="ARBA" id="ARBA00022676"/>
    </source>
</evidence>
<evidence type="ECO:0000259" key="9">
    <source>
        <dbReference type="Pfam" id="PF02366"/>
    </source>
</evidence>
<gene>
    <name evidence="11" type="primary">arnT_2</name>
    <name evidence="11" type="ORF">SAMEA4364220_01980</name>
</gene>
<dbReference type="PANTHER" id="PTHR33908">
    <property type="entry name" value="MANNOSYLTRANSFERASE YKCB-RELATED"/>
    <property type="match status" value="1"/>
</dbReference>
<protein>
    <submittedName>
        <fullName evidence="11">Undecaprenyl phosphate-alpha-4-amino-4-deoxy-L-arabinose arabinosyl transferase</fullName>
        <ecNumber evidence="11">2.4.2.43</ecNumber>
    </submittedName>
</protein>
<feature type="transmembrane region" description="Helical" evidence="8">
    <location>
        <begin position="321"/>
        <end position="339"/>
    </location>
</feature>
<proteinExistence type="predicted"/>
<evidence type="ECO:0000256" key="7">
    <source>
        <dbReference type="ARBA" id="ARBA00023136"/>
    </source>
</evidence>
<dbReference type="InterPro" id="IPR050297">
    <property type="entry name" value="LipidA_mod_glycosyltrf_83"/>
</dbReference>
<dbReference type="GO" id="GO:0006493">
    <property type="term" value="P:protein O-linked glycosylation"/>
    <property type="evidence" value="ECO:0007669"/>
    <property type="project" value="InterPro"/>
</dbReference>
<feature type="transmembrane region" description="Helical" evidence="8">
    <location>
        <begin position="259"/>
        <end position="278"/>
    </location>
</feature>
<feature type="transmembrane region" description="Helical" evidence="8">
    <location>
        <begin position="208"/>
        <end position="227"/>
    </location>
</feature>
<evidence type="ECO:0000313" key="11">
    <source>
        <dbReference type="EMBL" id="SNV04445.1"/>
    </source>
</evidence>
<dbReference type="eggNOG" id="COG1807">
    <property type="taxonomic scope" value="Bacteria"/>
</dbReference>
<keyword evidence="3 11" id="KW-0328">Glycosyltransferase</keyword>
<dbReference type="Proteomes" id="UP000215383">
    <property type="component" value="Chromosome 1"/>
</dbReference>
<dbReference type="InterPro" id="IPR003342">
    <property type="entry name" value="ArnT-like_N"/>
</dbReference>
<keyword evidence="4 11" id="KW-0808">Transferase</keyword>
<evidence type="ECO:0000313" key="12">
    <source>
        <dbReference type="Proteomes" id="UP000215383"/>
    </source>
</evidence>
<dbReference type="GO" id="GO:0010041">
    <property type="term" value="P:response to iron(III) ion"/>
    <property type="evidence" value="ECO:0007669"/>
    <property type="project" value="TreeGrafter"/>
</dbReference>
<dbReference type="Pfam" id="PF02366">
    <property type="entry name" value="PMT"/>
    <property type="match status" value="1"/>
</dbReference>
<organism evidence="11 12">
    <name type="scientific">Megamonas hypermegale</name>
    <dbReference type="NCBI Taxonomy" id="158847"/>
    <lineage>
        <taxon>Bacteria</taxon>
        <taxon>Bacillati</taxon>
        <taxon>Bacillota</taxon>
        <taxon>Negativicutes</taxon>
        <taxon>Selenomonadales</taxon>
        <taxon>Selenomonadaceae</taxon>
        <taxon>Megamonas</taxon>
    </lineage>
</organism>
<evidence type="ECO:0000256" key="8">
    <source>
        <dbReference type="SAM" id="Phobius"/>
    </source>
</evidence>
<reference evidence="11 12" key="1">
    <citation type="submission" date="2017-06" db="EMBL/GenBank/DDBJ databases">
        <authorList>
            <consortium name="Pathogen Informatics"/>
        </authorList>
    </citation>
    <scope>NUCLEOTIDE SEQUENCE [LARGE SCALE GENOMIC DNA]</scope>
    <source>
        <strain evidence="11 12">NCTC10570</strain>
    </source>
</reference>
<sequence>MRDFLLRNKGFIVGICILAVFYLYLAHLGSYHLMDPDEGRYHEIPREMLLTGDFITPHLNGVEYFEKPALQYWATAIIMKIFGVTEFAGRVFPALSAIGCVGLTFCLGSMMYTRRVGLLAAAVLATSCLNLIVASINILDMALTFFMTGCMVSFYAFERTEKKKYLLLFYIAMGLGVLTKGLVAIILPLGILFWYTIFTKRPRLFLKLFYLPGIIAFLIVTVPWFYLVCQANPDFFYFFFIREHFLRFTTKMHDRFQPWWFFIPFVFIGMLPWTGFLVSLFSKKGVIRKSVSERNRFDIIYLLVWFAVIFVFYSISDSKLVPYIMPCWMPMAVLIAASIKRFEVENSWLCHSFLINSILCLGFVFALVGYVLMSNYLTLDEFIAEGGMLTAALFLGTLAAIITWYKTRRFRCTATVLCIMGFFFGLGLHDVQQQIHNNQSAYYVSQKINQLNPQDSLIVNYGEFYHGIVFYTDQRVAMADFKGELEFGLSHPSGDGWYFDGNQLNDLWNSQKRIIIVVKDRYKDKCLSVLSTPAKEMITEGAYTILVNK</sequence>
<feature type="transmembrane region" description="Helical" evidence="8">
    <location>
        <begin position="299"/>
        <end position="315"/>
    </location>
</feature>
<name>A0A239U3J3_9FIRM</name>
<keyword evidence="2" id="KW-1003">Cell membrane</keyword>
<feature type="transmembrane region" description="Helical" evidence="8">
    <location>
        <begin position="12"/>
        <end position="33"/>
    </location>
</feature>
<evidence type="ECO:0000259" key="10">
    <source>
        <dbReference type="Pfam" id="PF18583"/>
    </source>
</evidence>
<comment type="subcellular location">
    <subcellularLocation>
        <location evidence="1">Cell membrane</location>
        <topology evidence="1">Multi-pass membrane protein</topology>
    </subcellularLocation>
</comment>
<dbReference type="Pfam" id="PF18583">
    <property type="entry name" value="Arnt_C"/>
    <property type="match status" value="1"/>
</dbReference>
<dbReference type="GO" id="GO:0005886">
    <property type="term" value="C:plasma membrane"/>
    <property type="evidence" value="ECO:0007669"/>
    <property type="project" value="UniProtKB-SubCell"/>
</dbReference>
<evidence type="ECO:0000256" key="4">
    <source>
        <dbReference type="ARBA" id="ARBA00022679"/>
    </source>
</evidence>
<dbReference type="RefSeq" id="WP_027889131.1">
    <property type="nucleotide sequence ID" value="NZ_CALXYH010000024.1"/>
</dbReference>
<dbReference type="GeneID" id="78507965"/>
<keyword evidence="5 8" id="KW-0812">Transmembrane</keyword>
<evidence type="ECO:0000256" key="6">
    <source>
        <dbReference type="ARBA" id="ARBA00022989"/>
    </source>
</evidence>
<feature type="transmembrane region" description="Helical" evidence="8">
    <location>
        <begin position="119"/>
        <end position="147"/>
    </location>
</feature>
<feature type="transmembrane region" description="Helical" evidence="8">
    <location>
        <begin position="382"/>
        <end position="405"/>
    </location>
</feature>
<dbReference type="AlphaFoldDB" id="A0A239U3J3"/>
<feature type="domain" description="ArnT-like N-terminal" evidence="9">
    <location>
        <begin position="21"/>
        <end position="235"/>
    </location>
</feature>
<dbReference type="EMBL" id="LT906446">
    <property type="protein sequence ID" value="SNV04445.1"/>
    <property type="molecule type" value="Genomic_DNA"/>
</dbReference>
<dbReference type="GO" id="GO:0103015">
    <property type="term" value="F:4-amino-4-deoxy-L-arabinose transferase activity"/>
    <property type="evidence" value="ECO:0007669"/>
    <property type="project" value="UniProtKB-EC"/>
</dbReference>
<dbReference type="InterPro" id="IPR040845">
    <property type="entry name" value="Arnt_C"/>
</dbReference>
<evidence type="ECO:0000256" key="1">
    <source>
        <dbReference type="ARBA" id="ARBA00004651"/>
    </source>
</evidence>
<dbReference type="GO" id="GO:0009103">
    <property type="term" value="P:lipopolysaccharide biosynthetic process"/>
    <property type="evidence" value="ECO:0007669"/>
    <property type="project" value="UniProtKB-ARBA"/>
</dbReference>
<keyword evidence="12" id="KW-1185">Reference proteome</keyword>
<keyword evidence="7 8" id="KW-0472">Membrane</keyword>
<feature type="transmembrane region" description="Helical" evidence="8">
    <location>
        <begin position="167"/>
        <end position="196"/>
    </location>
</feature>
<dbReference type="OrthoDB" id="9775035at2"/>
<evidence type="ECO:0000256" key="2">
    <source>
        <dbReference type="ARBA" id="ARBA00022475"/>
    </source>
</evidence>
<feature type="transmembrane region" description="Helical" evidence="8">
    <location>
        <begin position="348"/>
        <end position="370"/>
    </location>
</feature>
<dbReference type="GO" id="GO:0000030">
    <property type="term" value="F:mannosyltransferase activity"/>
    <property type="evidence" value="ECO:0007669"/>
    <property type="project" value="InterPro"/>
</dbReference>
<keyword evidence="6 8" id="KW-1133">Transmembrane helix</keyword>
<feature type="transmembrane region" description="Helical" evidence="8">
    <location>
        <begin position="91"/>
        <end position="112"/>
    </location>
</feature>
<accession>A0A239U3J3</accession>
<feature type="domain" description="Aminoarabinose transferase C-terminal" evidence="10">
    <location>
        <begin position="446"/>
        <end position="540"/>
    </location>
</feature>
<evidence type="ECO:0000256" key="5">
    <source>
        <dbReference type="ARBA" id="ARBA00022692"/>
    </source>
</evidence>
<dbReference type="EC" id="2.4.2.43" evidence="11"/>